<name>A0A0A2MF80_9FLAO</name>
<dbReference type="eggNOG" id="COG1572">
    <property type="taxonomic scope" value="Bacteria"/>
</dbReference>
<dbReference type="NCBIfam" id="TIGR04131">
    <property type="entry name" value="Bac_Flav_CTERM"/>
    <property type="match status" value="1"/>
</dbReference>
<dbReference type="InterPro" id="IPR011635">
    <property type="entry name" value="CARDB"/>
</dbReference>
<gene>
    <name evidence="2" type="ORF">Q764_03200</name>
</gene>
<dbReference type="InterPro" id="IPR013783">
    <property type="entry name" value="Ig-like_fold"/>
</dbReference>
<keyword evidence="3" id="KW-1185">Reference proteome</keyword>
<evidence type="ECO:0000313" key="3">
    <source>
        <dbReference type="Proteomes" id="UP000030121"/>
    </source>
</evidence>
<dbReference type="Pfam" id="PF07705">
    <property type="entry name" value="CARDB"/>
    <property type="match status" value="1"/>
</dbReference>
<feature type="domain" description="CARDB" evidence="1">
    <location>
        <begin position="284"/>
        <end position="386"/>
    </location>
</feature>
<evidence type="ECO:0000259" key="1">
    <source>
        <dbReference type="Pfam" id="PF07705"/>
    </source>
</evidence>
<evidence type="ECO:0000313" key="2">
    <source>
        <dbReference type="EMBL" id="KGO90088.1"/>
    </source>
</evidence>
<comment type="caution">
    <text evidence="2">The sequence shown here is derived from an EMBL/GenBank/DDBJ whole genome shotgun (WGS) entry which is preliminary data.</text>
</comment>
<dbReference type="AlphaFoldDB" id="A0A0A2MF80"/>
<dbReference type="InterPro" id="IPR026341">
    <property type="entry name" value="T9SS_type_B"/>
</dbReference>
<dbReference type="eggNOG" id="COG5184">
    <property type="taxonomic scope" value="Bacteria"/>
</dbReference>
<sequence>MLFFSGESAAQNVALYEQFAGRYDFTFVGNTLNPAENGVEWPTYILTSSSADLNLNPGDSVLRAYLYWAGSGTGDFDIKLNGVDITAQRTFSTQQLSSEKFFFSAFCDVTDLVLATGNGIYTVSDFDLNHLVNEYNDNGTNFAGWAILIVYENSNLPLNQVSIYDGLQNVPTSLEINLTNLYVLDNQNSKAGFIAWEGDAGLPTETFIINDIYTLSNTLNPADNVFNGTNSVTNSSDLYNMDLDIYPLDPYIQIGDTSMNFKLTSYQDFIMINTVVIKLNNQLPDATVSIDNFTLECNSREIPIEYTVYNVNSTDPLPAGTQIGIYADGELIATNQTPTILQIGESVTLSQIVTIPDSIPIDFTLMIMADYDTAVTELVETNNTDTEAISLWVSPAFNQPQDIINCNLGLTAAYFDFSAYEESIKTDATQLVSFHESQSDAELNLNPITNAFNYYAATTPHQIFVRIEGEHGCYSVTSFFLRTRNCPPIIYNAVSSNGDGLNDTFFIEGLRDIFVNFELFVYNRWGRLIWTGNNSKPDWDGYVKDGIGNNLAPDGTYFYVLKLNDADYPDALTGYLYLNH</sequence>
<accession>A0A0A2MF80</accession>
<dbReference type="Pfam" id="PF13585">
    <property type="entry name" value="CHU_C"/>
    <property type="match status" value="1"/>
</dbReference>
<proteinExistence type="predicted"/>
<dbReference type="EMBL" id="JRLW01000003">
    <property type="protein sequence ID" value="KGO90088.1"/>
    <property type="molecule type" value="Genomic_DNA"/>
</dbReference>
<dbReference type="Proteomes" id="UP000030121">
    <property type="component" value="Unassembled WGS sequence"/>
</dbReference>
<protein>
    <recommendedName>
        <fullName evidence="1">CARDB domain-containing protein</fullName>
    </recommendedName>
</protein>
<dbReference type="STRING" id="1121899.GCA_000430025_00025"/>
<reference evidence="2 3" key="1">
    <citation type="submission" date="2013-09" db="EMBL/GenBank/DDBJ databases">
        <authorList>
            <person name="Zeng Z."/>
            <person name="Chen C."/>
        </authorList>
    </citation>
    <scope>NUCLEOTIDE SEQUENCE [LARGE SCALE GENOMIC DNA]</scope>
    <source>
        <strain evidence="2 3">GH29-5</strain>
    </source>
</reference>
<organism evidence="2 3">
    <name type="scientific">Flavobacterium suncheonense GH29-5 = DSM 17707</name>
    <dbReference type="NCBI Taxonomy" id="1121899"/>
    <lineage>
        <taxon>Bacteria</taxon>
        <taxon>Pseudomonadati</taxon>
        <taxon>Bacteroidota</taxon>
        <taxon>Flavobacteriia</taxon>
        <taxon>Flavobacteriales</taxon>
        <taxon>Flavobacteriaceae</taxon>
        <taxon>Flavobacterium</taxon>
    </lineage>
</organism>
<dbReference type="Gene3D" id="2.60.40.10">
    <property type="entry name" value="Immunoglobulins"/>
    <property type="match status" value="1"/>
</dbReference>